<keyword evidence="3" id="KW-1185">Reference proteome</keyword>
<feature type="compositionally biased region" description="Low complexity" evidence="1">
    <location>
        <begin position="172"/>
        <end position="183"/>
    </location>
</feature>
<gene>
    <name evidence="2" type="ORF">CR513_04370</name>
</gene>
<sequence>MSPYWIVFGKACHLPNIELTRLSSNATWPTTKPENKGSSNYKNWTNFAWKPVRTPRSINPEEGVPSRPESKLCSRWDGPFVITNIFPYGVVELKDENTKNTFQVNGHQEGPAPTVGEMENISLMEPASPNDTPWASLRIPSVFIFVFFYFQNKTVNQVCADSGSISAGSGPTSLTTSQSQKTKINLNLRG</sequence>
<feature type="non-terminal residue" evidence="2">
    <location>
        <position position="1"/>
    </location>
</feature>
<dbReference type="EMBL" id="QJKJ01000728">
    <property type="protein sequence ID" value="RDY11023.1"/>
    <property type="molecule type" value="Genomic_DNA"/>
</dbReference>
<accession>A0A371I7K1</accession>
<dbReference type="OrthoDB" id="1415873at2759"/>
<feature type="region of interest" description="Disordered" evidence="1">
    <location>
        <begin position="166"/>
        <end position="190"/>
    </location>
</feature>
<reference evidence="2" key="1">
    <citation type="submission" date="2018-05" db="EMBL/GenBank/DDBJ databases">
        <title>Draft genome of Mucuna pruriens seed.</title>
        <authorList>
            <person name="Nnadi N.E."/>
            <person name="Vos R."/>
            <person name="Hasami M.H."/>
            <person name="Devisetty U.K."/>
            <person name="Aguiy J.C."/>
        </authorList>
    </citation>
    <scope>NUCLEOTIDE SEQUENCE [LARGE SCALE GENOMIC DNA]</scope>
    <source>
        <strain evidence="2">JCA_2017</strain>
    </source>
</reference>
<name>A0A371I7K1_MUCPR</name>
<dbReference type="Proteomes" id="UP000257109">
    <property type="component" value="Unassembled WGS sequence"/>
</dbReference>
<protein>
    <submittedName>
        <fullName evidence="2">Uncharacterized protein</fullName>
    </submittedName>
</protein>
<proteinExistence type="predicted"/>
<comment type="caution">
    <text evidence="2">The sequence shown here is derived from an EMBL/GenBank/DDBJ whole genome shotgun (WGS) entry which is preliminary data.</text>
</comment>
<evidence type="ECO:0000313" key="2">
    <source>
        <dbReference type="EMBL" id="RDY11023.1"/>
    </source>
</evidence>
<evidence type="ECO:0000256" key="1">
    <source>
        <dbReference type="SAM" id="MobiDB-lite"/>
    </source>
</evidence>
<organism evidence="2 3">
    <name type="scientific">Mucuna pruriens</name>
    <name type="common">Velvet bean</name>
    <name type="synonym">Dolichos pruriens</name>
    <dbReference type="NCBI Taxonomy" id="157652"/>
    <lineage>
        <taxon>Eukaryota</taxon>
        <taxon>Viridiplantae</taxon>
        <taxon>Streptophyta</taxon>
        <taxon>Embryophyta</taxon>
        <taxon>Tracheophyta</taxon>
        <taxon>Spermatophyta</taxon>
        <taxon>Magnoliopsida</taxon>
        <taxon>eudicotyledons</taxon>
        <taxon>Gunneridae</taxon>
        <taxon>Pentapetalae</taxon>
        <taxon>rosids</taxon>
        <taxon>fabids</taxon>
        <taxon>Fabales</taxon>
        <taxon>Fabaceae</taxon>
        <taxon>Papilionoideae</taxon>
        <taxon>50 kb inversion clade</taxon>
        <taxon>NPAAA clade</taxon>
        <taxon>indigoferoid/millettioid clade</taxon>
        <taxon>Phaseoleae</taxon>
        <taxon>Mucuna</taxon>
    </lineage>
</organism>
<dbReference type="AlphaFoldDB" id="A0A371I7K1"/>
<evidence type="ECO:0000313" key="3">
    <source>
        <dbReference type="Proteomes" id="UP000257109"/>
    </source>
</evidence>